<evidence type="ECO:0000256" key="4">
    <source>
        <dbReference type="ARBA" id="ARBA00035209"/>
    </source>
</evidence>
<evidence type="ECO:0000313" key="8">
    <source>
        <dbReference type="RefSeq" id="XP_022108751.1"/>
    </source>
</evidence>
<dbReference type="GO" id="GO:0003735">
    <property type="term" value="F:structural constituent of ribosome"/>
    <property type="evidence" value="ECO:0007669"/>
    <property type="project" value="InterPro"/>
</dbReference>
<accession>A0A8B7ZYU8</accession>
<protein>
    <recommendedName>
        <fullName evidence="4">Large ribosomal subunit protein uL3m</fullName>
    </recommendedName>
    <alternativeName>
        <fullName evidence="5">39S ribosomal protein L3, mitochondrial</fullName>
    </alternativeName>
</protein>
<evidence type="ECO:0000256" key="6">
    <source>
        <dbReference type="SAM" id="MobiDB-lite"/>
    </source>
</evidence>
<dbReference type="FunFam" id="2.40.30.10:FF:000049">
    <property type="entry name" value="39S ribosomal protein L3, mitochondrial"/>
    <property type="match status" value="1"/>
</dbReference>
<dbReference type="InterPro" id="IPR000597">
    <property type="entry name" value="Ribosomal_uL3"/>
</dbReference>
<keyword evidence="2" id="KW-0689">Ribosomal protein</keyword>
<organism evidence="7 8">
    <name type="scientific">Acanthaster planci</name>
    <name type="common">Crown-of-thorns starfish</name>
    <dbReference type="NCBI Taxonomy" id="133434"/>
    <lineage>
        <taxon>Eukaryota</taxon>
        <taxon>Metazoa</taxon>
        <taxon>Echinodermata</taxon>
        <taxon>Eleutherozoa</taxon>
        <taxon>Asterozoa</taxon>
        <taxon>Asteroidea</taxon>
        <taxon>Valvatacea</taxon>
        <taxon>Valvatida</taxon>
        <taxon>Acanthasteridae</taxon>
        <taxon>Acanthaster</taxon>
    </lineage>
</organism>
<comment type="similarity">
    <text evidence="1">Belongs to the universal ribosomal protein uL3 family.</text>
</comment>
<evidence type="ECO:0000256" key="2">
    <source>
        <dbReference type="ARBA" id="ARBA00022980"/>
    </source>
</evidence>
<evidence type="ECO:0000256" key="3">
    <source>
        <dbReference type="ARBA" id="ARBA00023274"/>
    </source>
</evidence>
<dbReference type="RefSeq" id="XP_022108751.1">
    <property type="nucleotide sequence ID" value="XM_022253059.1"/>
</dbReference>
<dbReference type="PANTHER" id="PTHR11229:SF8">
    <property type="entry name" value="LARGE RIBOSOMAL SUBUNIT PROTEIN UL3M"/>
    <property type="match status" value="1"/>
</dbReference>
<feature type="region of interest" description="Disordered" evidence="6">
    <location>
        <begin position="227"/>
        <end position="255"/>
    </location>
</feature>
<name>A0A8B7ZYU8_ACAPL</name>
<dbReference type="OMA" id="NSKYNVM"/>
<proteinExistence type="inferred from homology"/>
<evidence type="ECO:0000313" key="7">
    <source>
        <dbReference type="Proteomes" id="UP000694845"/>
    </source>
</evidence>
<evidence type="ECO:0000256" key="5">
    <source>
        <dbReference type="ARBA" id="ARBA00035396"/>
    </source>
</evidence>
<dbReference type="CTD" id="11222"/>
<keyword evidence="7" id="KW-1185">Reference proteome</keyword>
<dbReference type="SUPFAM" id="SSF50447">
    <property type="entry name" value="Translation proteins"/>
    <property type="match status" value="1"/>
</dbReference>
<dbReference type="Pfam" id="PF00297">
    <property type="entry name" value="Ribosomal_L3"/>
    <property type="match status" value="1"/>
</dbReference>
<dbReference type="GO" id="GO:0006412">
    <property type="term" value="P:translation"/>
    <property type="evidence" value="ECO:0007669"/>
    <property type="project" value="InterPro"/>
</dbReference>
<dbReference type="InterPro" id="IPR009000">
    <property type="entry name" value="Transl_B-barrel_sf"/>
</dbReference>
<dbReference type="PANTHER" id="PTHR11229">
    <property type="entry name" value="50S RIBOSOMAL PROTEIN L3"/>
    <property type="match status" value="1"/>
</dbReference>
<dbReference type="AlphaFoldDB" id="A0A8B7ZYU8"/>
<dbReference type="NCBIfam" id="TIGR03625">
    <property type="entry name" value="L3_bact"/>
    <property type="match status" value="1"/>
</dbReference>
<evidence type="ECO:0000256" key="1">
    <source>
        <dbReference type="ARBA" id="ARBA00006540"/>
    </source>
</evidence>
<keyword evidence="3" id="KW-0687">Ribonucleoprotein</keyword>
<gene>
    <name evidence="8" type="primary">LOC110989007</name>
</gene>
<dbReference type="OrthoDB" id="274683at2759"/>
<dbReference type="KEGG" id="aplc:110989007"/>
<dbReference type="Proteomes" id="UP000694845">
    <property type="component" value="Unplaced"/>
</dbReference>
<dbReference type="GeneID" id="110989007"/>
<dbReference type="InterPro" id="IPR019927">
    <property type="entry name" value="Ribosomal_uL3_bac/org-type"/>
</dbReference>
<sequence length="352" mass="39565">MQIVKMAAPMVITRVIQLVSKNSLLNARERLTRLCSCAVQRRTYYEYDTEYDTDIPKDLEDIVNKWSRVKNTLGPSPLKDEPWPHGEWEPGRSKRCGLVAVKLGMMPVWTKSGQRLTTTVLQVLENSVVKYTPPEENTLNPKYGCLLVGARNADPFKKSLLYSEQFKEAGLPVKDKLTSFKVSSNAKIQPGTPLHAAHFRPGMYVDCCGRTIDKGFQGVMKRWGMKGQPASHGVTKTHRKMGATGGGGTPGRIWPGKKMPGHMGNKMRWTLGLKVLRVNMKHNILYVGGSVAGHKFGYIKVIDSILPKNRDPEVPPPFPTYYEDEELEENLLDEELFDFNDPSIAYPEEAES</sequence>
<reference evidence="8" key="1">
    <citation type="submission" date="2025-08" db="UniProtKB">
        <authorList>
            <consortium name="RefSeq"/>
        </authorList>
    </citation>
    <scope>IDENTIFICATION</scope>
</reference>
<dbReference type="Gene3D" id="2.40.30.10">
    <property type="entry name" value="Translation factors"/>
    <property type="match status" value="2"/>
</dbReference>
<dbReference type="GO" id="GO:0005762">
    <property type="term" value="C:mitochondrial large ribosomal subunit"/>
    <property type="evidence" value="ECO:0007669"/>
    <property type="project" value="TreeGrafter"/>
</dbReference>